<dbReference type="VEuPathDB" id="FungiDB:VP01_132g6"/>
<dbReference type="AlphaFoldDB" id="A0A0L6VMH1"/>
<accession>A0A0L6VMH1</accession>
<name>A0A0L6VMH1_9BASI</name>
<reference evidence="1 2" key="1">
    <citation type="submission" date="2015-08" db="EMBL/GenBank/DDBJ databases">
        <title>Next Generation Sequencing and Analysis of the Genome of Puccinia sorghi L Schw, the Causal Agent of Maize Common Rust.</title>
        <authorList>
            <person name="Rochi L."/>
            <person name="Burguener G."/>
            <person name="Darino M."/>
            <person name="Turjanski A."/>
            <person name="Kreff E."/>
            <person name="Dieguez M.J."/>
            <person name="Sacco F."/>
        </authorList>
    </citation>
    <scope>NUCLEOTIDE SEQUENCE [LARGE SCALE GENOMIC DNA]</scope>
    <source>
        <strain evidence="1 2">RO10H11247</strain>
    </source>
</reference>
<gene>
    <name evidence="1" type="ORF">VP01_132g6</name>
</gene>
<sequence length="1125" mass="129374">MMYTSKQSLFILRIQGITLTKVPVRSPILILNITTELGKRECRWLPILCKLVLEILQELKKGFTGSVFLPHQCMAGHGRGESNHNLLDRRAFFYVSCSNSIHEYGGGRLGLNGYRVTCIEVVFRLRRDYGHIEPLVESYESANRIKKVPAGCASQSLVRGLRSAGEPLRRVTARLILACYAPMILDSSDRESSKQNACLVVILYLGRTLIVNIYSIEYEGLPCRKWGRTRASLPRLFAPTPLHEVDADNDVISRSLAIVDIQLGTTLFSLSPSASKATSTERVVRERLQWAQTLMLLMIKEVTNMVQAAQENHGRIINSMRIGSAPPDHNLIDPEWSTTRVWGTRTLEPAVKILKGCSWFNVNRGRYRCRCAPCGIPLVYLQLASLSFFPLEPIDHQSHLGVTLLMWFSRAEDFEVISLFLFLLRFSFYTLPPSYYFVKQTSSLHKRQLLNGSAALASLQMSIHCSSEFEFVLKVFVRFLSEWLKDEMTLADKDGGELRIWFAFNSPEHIVNVQAGQIVTGRPTLSWVVRLKHNISKDYGQLVFHDLMSNIHDFNKKELETENLKRQKEVEDKTRDRTEIVMRQKEENEIRGRMNIERWKVSVRKFTSSAYTKKKKENENIQKFNRFNTFRLLGGIKYDLIHNYLINWFSKIHHFKNHGNAGKEDQNPQKWNFKKLEMRTELKLQQFYLIRTGYKPTSGTIPLISDLKDYGYILIKFSSLAQRKRSILLSFGLSCSKLWRLKQRKIKIQGQRHSKRVTGLAHDRVNTSCKKMTKRQRLNVYKDVSFNYYHATKNPSTMMIDYFPKALLSPGDHLWNFPGMCHHRGVSIGLVVSVLNFGFIKPLFMNLSELEVFWNPRRLLLLLQPCSKSDSTKLWCTVTANMWNLNGSLAGACCIYQIIISYNPGETYPFAYNIKEIAIAFIFLLNMKRHVTHRKTHLNIISFELEFRKYKPTSQIGKYLVLKDKQKKVGPLPKSTSDPPGSFNIFPRLSFISHKHQRRLKRCFCVPCQNQMQHVHIALLGTNLERQCLHIVFTLGLVFPYSLASPSNALVFSLIGRKGVHRKFSISQIIITFFNPLKKELNQLPAVDMQHAAAKLPSKLHLFACVDFLEQSLCSLHSDCASKLG</sequence>
<dbReference type="EMBL" id="LAVV01003666">
    <property type="protein sequence ID" value="KNZ61953.1"/>
    <property type="molecule type" value="Genomic_DNA"/>
</dbReference>
<protein>
    <submittedName>
        <fullName evidence="1">Uncharacterized protein</fullName>
    </submittedName>
</protein>
<evidence type="ECO:0000313" key="2">
    <source>
        <dbReference type="Proteomes" id="UP000037035"/>
    </source>
</evidence>
<evidence type="ECO:0000313" key="1">
    <source>
        <dbReference type="EMBL" id="KNZ61953.1"/>
    </source>
</evidence>
<proteinExistence type="predicted"/>
<dbReference type="Proteomes" id="UP000037035">
    <property type="component" value="Unassembled WGS sequence"/>
</dbReference>
<organism evidence="1 2">
    <name type="scientific">Puccinia sorghi</name>
    <dbReference type="NCBI Taxonomy" id="27349"/>
    <lineage>
        <taxon>Eukaryota</taxon>
        <taxon>Fungi</taxon>
        <taxon>Dikarya</taxon>
        <taxon>Basidiomycota</taxon>
        <taxon>Pucciniomycotina</taxon>
        <taxon>Pucciniomycetes</taxon>
        <taxon>Pucciniales</taxon>
        <taxon>Pucciniaceae</taxon>
        <taxon>Puccinia</taxon>
    </lineage>
</organism>
<comment type="caution">
    <text evidence="1">The sequence shown here is derived from an EMBL/GenBank/DDBJ whole genome shotgun (WGS) entry which is preliminary data.</text>
</comment>
<keyword evidence="2" id="KW-1185">Reference proteome</keyword>